<dbReference type="Proteomes" id="UP000000305">
    <property type="component" value="Unassembled WGS sequence"/>
</dbReference>
<dbReference type="PhylomeDB" id="E9GW86"/>
<feature type="domain" description="Nrap protein" evidence="14">
    <location>
        <begin position="507"/>
        <end position="656"/>
    </location>
</feature>
<evidence type="ECO:0000259" key="17">
    <source>
        <dbReference type="Pfam" id="PF17407"/>
    </source>
</evidence>
<dbReference type="Pfam" id="PF17405">
    <property type="entry name" value="Nrap_D4"/>
    <property type="match status" value="1"/>
</dbReference>
<name>E9GW86_DAPPU</name>
<dbReference type="Pfam" id="PF17407">
    <property type="entry name" value="Nrap_D6"/>
    <property type="match status" value="1"/>
</dbReference>
<dbReference type="STRING" id="6669.E9GW86"/>
<proteinExistence type="inferred from homology"/>
<evidence type="ECO:0000256" key="9">
    <source>
        <dbReference type="ARBA" id="ARBA00035000"/>
    </source>
</evidence>
<dbReference type="HOGENOM" id="CLU_003502_0_1_1"/>
<evidence type="ECO:0000259" key="15">
    <source>
        <dbReference type="Pfam" id="PF17405"/>
    </source>
</evidence>
<feature type="domain" description="Nrap protein" evidence="15">
    <location>
        <begin position="683"/>
        <end position="876"/>
    </location>
</feature>
<dbReference type="Gene3D" id="1.10.1410.10">
    <property type="match status" value="2"/>
</dbReference>
<evidence type="ECO:0000256" key="3">
    <source>
        <dbReference type="ARBA" id="ARBA00006674"/>
    </source>
</evidence>
<feature type="domain" description="Nrap protein" evidence="17">
    <location>
        <begin position="1058"/>
        <end position="1192"/>
    </location>
</feature>
<dbReference type="PANTHER" id="PTHR17972:SF0">
    <property type="entry name" value="NUCLEOLAR PROTEIN 6"/>
    <property type="match status" value="1"/>
</dbReference>
<dbReference type="GO" id="GO:0003723">
    <property type="term" value="F:RNA binding"/>
    <property type="evidence" value="ECO:0007669"/>
    <property type="project" value="UniProtKB-KW"/>
</dbReference>
<dbReference type="Pfam" id="PF17404">
    <property type="entry name" value="Nrap_D3"/>
    <property type="match status" value="1"/>
</dbReference>
<evidence type="ECO:0000259" key="12">
    <source>
        <dbReference type="Pfam" id="PF03813"/>
    </source>
</evidence>
<dbReference type="InParanoid" id="E9GW86"/>
<comment type="subunit">
    <text evidence="10">Part of the small subunit (SSU) processome, composed of more than 70 proteins and the RNA chaperone small nucleolar RNA (snoRNA) U3.</text>
</comment>
<evidence type="ECO:0000259" key="14">
    <source>
        <dbReference type="Pfam" id="PF17404"/>
    </source>
</evidence>
<dbReference type="KEGG" id="dpx:DAPPUDRAFT_249247"/>
<keyword evidence="5" id="KW-0158">Chromosome</keyword>
<dbReference type="GO" id="GO:0032040">
    <property type="term" value="C:small-subunit processome"/>
    <property type="evidence" value="ECO:0000318"/>
    <property type="project" value="GO_Central"/>
</dbReference>
<evidence type="ECO:0000256" key="6">
    <source>
        <dbReference type="ARBA" id="ARBA00022884"/>
    </source>
</evidence>
<dbReference type="GO" id="GO:0006364">
    <property type="term" value="P:rRNA processing"/>
    <property type="evidence" value="ECO:0000318"/>
    <property type="project" value="GO_Central"/>
</dbReference>
<dbReference type="Gene3D" id="3.30.70.3030">
    <property type="match status" value="1"/>
</dbReference>
<evidence type="ECO:0000259" key="16">
    <source>
        <dbReference type="Pfam" id="PF17406"/>
    </source>
</evidence>
<dbReference type="InterPro" id="IPR035369">
    <property type="entry name" value="Nrap_D4"/>
</dbReference>
<dbReference type="EMBL" id="GL732569">
    <property type="protein sequence ID" value="EFX76313.1"/>
    <property type="molecule type" value="Genomic_DNA"/>
</dbReference>
<keyword evidence="19" id="KW-1185">Reference proteome</keyword>
<dbReference type="GO" id="GO:0032545">
    <property type="term" value="C:CURI complex"/>
    <property type="evidence" value="ECO:0000318"/>
    <property type="project" value="GO_Central"/>
</dbReference>
<feature type="compositionally biased region" description="Acidic residues" evidence="11">
    <location>
        <begin position="35"/>
        <end position="58"/>
    </location>
</feature>
<accession>E9GW86</accession>
<feature type="domain" description="Nrap protein" evidence="12">
    <location>
        <begin position="227"/>
        <end position="359"/>
    </location>
</feature>
<feature type="compositionally biased region" description="Basic residues" evidence="11">
    <location>
        <begin position="16"/>
        <end position="26"/>
    </location>
</feature>
<evidence type="ECO:0000256" key="4">
    <source>
        <dbReference type="ARBA" id="ARBA00016437"/>
    </source>
</evidence>
<dbReference type="GO" id="GO:0005694">
    <property type="term" value="C:chromosome"/>
    <property type="evidence" value="ECO:0007669"/>
    <property type="project" value="UniProtKB-SubCell"/>
</dbReference>
<comment type="subcellular location">
    <subcellularLocation>
        <location evidence="1">Chromosome</location>
    </subcellularLocation>
    <subcellularLocation>
        <location evidence="2">Nucleus</location>
        <location evidence="2">Nucleolus</location>
    </subcellularLocation>
</comment>
<dbReference type="Pfam" id="PF17403">
    <property type="entry name" value="Nrap_D2"/>
    <property type="match status" value="1"/>
</dbReference>
<dbReference type="InterPro" id="IPR035368">
    <property type="entry name" value="Nrap_D3"/>
</dbReference>
<dbReference type="InterPro" id="IPR035082">
    <property type="entry name" value="Nrap_D1"/>
</dbReference>
<feature type="region of interest" description="Disordered" evidence="11">
    <location>
        <begin position="1"/>
        <end position="58"/>
    </location>
</feature>
<evidence type="ECO:0000256" key="10">
    <source>
        <dbReference type="ARBA" id="ARBA00035020"/>
    </source>
</evidence>
<gene>
    <name evidence="18" type="ORF">DAPPUDRAFT_249247</name>
</gene>
<dbReference type="InterPro" id="IPR005554">
    <property type="entry name" value="NOL6/Upt22"/>
</dbReference>
<keyword evidence="6" id="KW-0694">RNA-binding</keyword>
<evidence type="ECO:0000256" key="2">
    <source>
        <dbReference type="ARBA" id="ARBA00004604"/>
    </source>
</evidence>
<dbReference type="Pfam" id="PF03813">
    <property type="entry name" value="Nrap"/>
    <property type="match status" value="1"/>
</dbReference>
<keyword evidence="7" id="KW-0539">Nucleus</keyword>
<comment type="function">
    <text evidence="9">Part of the small subunit (SSU) processome, first precursor of the small eukaryotic ribosomal subunit. During the assembly of the SSU processome in the nucleolus, many ribosome biogenesis factors, an RNA chaperone and ribosomal proteins associate with the nascent pre-rRNA and work in concert to generate RNA folding, modifications, rearrangements and cleavage as well as targeted degradation of pre-ribosomal RNA by the RNA exosome.</text>
</comment>
<evidence type="ECO:0000256" key="11">
    <source>
        <dbReference type="SAM" id="MobiDB-lite"/>
    </source>
</evidence>
<comment type="similarity">
    <text evidence="3">Belongs to the NRAP family.</text>
</comment>
<dbReference type="InterPro" id="IPR035370">
    <property type="entry name" value="Nrap_D5"/>
</dbReference>
<evidence type="ECO:0000256" key="1">
    <source>
        <dbReference type="ARBA" id="ARBA00004286"/>
    </source>
</evidence>
<dbReference type="eggNOG" id="KOG2054">
    <property type="taxonomic scope" value="Eukaryota"/>
</dbReference>
<dbReference type="InterPro" id="IPR035367">
    <property type="entry name" value="Nrap_D2"/>
</dbReference>
<feature type="domain" description="Nrap protein" evidence="13">
    <location>
        <begin position="368"/>
        <end position="502"/>
    </location>
</feature>
<dbReference type="GO" id="GO:0006409">
    <property type="term" value="P:tRNA export from nucleus"/>
    <property type="evidence" value="ECO:0000318"/>
    <property type="project" value="GO_Central"/>
</dbReference>
<dbReference type="GO" id="GO:0034456">
    <property type="term" value="C:UTP-C complex"/>
    <property type="evidence" value="ECO:0000318"/>
    <property type="project" value="GO_Central"/>
</dbReference>
<evidence type="ECO:0000256" key="8">
    <source>
        <dbReference type="ARBA" id="ARBA00031711"/>
    </source>
</evidence>
<feature type="region of interest" description="Disordered" evidence="11">
    <location>
        <begin position="73"/>
        <end position="116"/>
    </location>
</feature>
<evidence type="ECO:0000313" key="19">
    <source>
        <dbReference type="Proteomes" id="UP000000305"/>
    </source>
</evidence>
<reference evidence="18 19" key="1">
    <citation type="journal article" date="2011" name="Science">
        <title>The ecoresponsive genome of Daphnia pulex.</title>
        <authorList>
            <person name="Colbourne J.K."/>
            <person name="Pfrender M.E."/>
            <person name="Gilbert D."/>
            <person name="Thomas W.K."/>
            <person name="Tucker A."/>
            <person name="Oakley T.H."/>
            <person name="Tokishita S."/>
            <person name="Aerts A."/>
            <person name="Arnold G.J."/>
            <person name="Basu M.K."/>
            <person name="Bauer D.J."/>
            <person name="Caceres C.E."/>
            <person name="Carmel L."/>
            <person name="Casola C."/>
            <person name="Choi J.H."/>
            <person name="Detter J.C."/>
            <person name="Dong Q."/>
            <person name="Dusheyko S."/>
            <person name="Eads B.D."/>
            <person name="Frohlich T."/>
            <person name="Geiler-Samerotte K.A."/>
            <person name="Gerlach D."/>
            <person name="Hatcher P."/>
            <person name="Jogdeo S."/>
            <person name="Krijgsveld J."/>
            <person name="Kriventseva E.V."/>
            <person name="Kultz D."/>
            <person name="Laforsch C."/>
            <person name="Lindquist E."/>
            <person name="Lopez J."/>
            <person name="Manak J.R."/>
            <person name="Muller J."/>
            <person name="Pangilinan J."/>
            <person name="Patwardhan R.P."/>
            <person name="Pitluck S."/>
            <person name="Pritham E.J."/>
            <person name="Rechtsteiner A."/>
            <person name="Rho M."/>
            <person name="Rogozin I.B."/>
            <person name="Sakarya O."/>
            <person name="Salamov A."/>
            <person name="Schaack S."/>
            <person name="Shapiro H."/>
            <person name="Shiga Y."/>
            <person name="Skalitzky C."/>
            <person name="Smith Z."/>
            <person name="Souvorov A."/>
            <person name="Sung W."/>
            <person name="Tang Z."/>
            <person name="Tsuchiya D."/>
            <person name="Tu H."/>
            <person name="Vos H."/>
            <person name="Wang M."/>
            <person name="Wolf Y.I."/>
            <person name="Yamagata H."/>
            <person name="Yamada T."/>
            <person name="Ye Y."/>
            <person name="Shaw J.R."/>
            <person name="Andrews J."/>
            <person name="Crease T.J."/>
            <person name="Tang H."/>
            <person name="Lucas S.M."/>
            <person name="Robertson H.M."/>
            <person name="Bork P."/>
            <person name="Koonin E.V."/>
            <person name="Zdobnov E.M."/>
            <person name="Grigoriev I.V."/>
            <person name="Lynch M."/>
            <person name="Boore J.L."/>
        </authorList>
    </citation>
    <scope>NUCLEOTIDE SEQUENCE [LARGE SCALE GENOMIC DNA]</scope>
</reference>
<dbReference type="OMA" id="NPHGGKE"/>
<dbReference type="PANTHER" id="PTHR17972">
    <property type="entry name" value="NUCLEOLAR RNA-ASSOCIATED PROTEIN"/>
    <property type="match status" value="1"/>
</dbReference>
<evidence type="ECO:0000256" key="7">
    <source>
        <dbReference type="ARBA" id="ARBA00023242"/>
    </source>
</evidence>
<dbReference type="Pfam" id="PF17406">
    <property type="entry name" value="Nrap_D5"/>
    <property type="match status" value="1"/>
</dbReference>
<organism evidence="18 19">
    <name type="scientific">Daphnia pulex</name>
    <name type="common">Water flea</name>
    <dbReference type="NCBI Taxonomy" id="6669"/>
    <lineage>
        <taxon>Eukaryota</taxon>
        <taxon>Metazoa</taxon>
        <taxon>Ecdysozoa</taxon>
        <taxon>Arthropoda</taxon>
        <taxon>Crustacea</taxon>
        <taxon>Branchiopoda</taxon>
        <taxon>Diplostraca</taxon>
        <taxon>Cladocera</taxon>
        <taxon>Anomopoda</taxon>
        <taxon>Daphniidae</taxon>
        <taxon>Daphnia</taxon>
    </lineage>
</organism>
<dbReference type="OrthoDB" id="10251401at2759"/>
<protein>
    <recommendedName>
        <fullName evidence="4">Nucleolar protein 6</fullName>
    </recommendedName>
    <alternativeName>
        <fullName evidence="8">Maternal transcript 89Ba</fullName>
    </alternativeName>
</protein>
<evidence type="ECO:0000256" key="5">
    <source>
        <dbReference type="ARBA" id="ARBA00022454"/>
    </source>
</evidence>
<feature type="domain" description="Nrap protein" evidence="16">
    <location>
        <begin position="880"/>
        <end position="1053"/>
    </location>
</feature>
<dbReference type="InterPro" id="IPR035371">
    <property type="entry name" value="Nrap_D6"/>
</dbReference>
<feature type="compositionally biased region" description="Basic and acidic residues" evidence="11">
    <location>
        <begin position="91"/>
        <end position="110"/>
    </location>
</feature>
<dbReference type="FunCoup" id="E9GW86">
    <property type="interactions" value="1555"/>
</dbReference>
<evidence type="ECO:0000313" key="18">
    <source>
        <dbReference type="EMBL" id="EFX76313.1"/>
    </source>
</evidence>
<dbReference type="FunFam" id="1.10.1410.10:FF:000005">
    <property type="entry name" value="Nucleolar protein 6"/>
    <property type="match status" value="1"/>
</dbReference>
<dbReference type="FunFam" id="1.10.1410.10:FF:000006">
    <property type="entry name" value="Nucleolar protein 6"/>
    <property type="match status" value="1"/>
</dbReference>
<evidence type="ECO:0000259" key="13">
    <source>
        <dbReference type="Pfam" id="PF17403"/>
    </source>
</evidence>
<sequence>MALKRRKVNESGGPQTKKKPTFKKAKKVVEKVIDDSPEEDFEDEDDNGFGDSEDGFDDMEEIPLDITEAVSIVKKPAKPTSKPQTKAPAKVKTEKVNQKDVSKAHKKDLQKPPTSQEMNALRETENLFHSNIFKLQVEEMLAEISMKNKRKKEIEDWMNQLQDTIDNIPESGTHSISDTTWLDELNVTCPFESDCYDSTKTFQYLKPQKLIPIGSWAIGMTGKGTSVDILIEIPRESLERDDYLNYTYHRKRALYMAYLAAHLQKATALVQDAQFESLSGDLSRPILLVQPTGKLNQRVAFRIYASASADLVAVEKLLPRRNCVTSSSSKNFYNKPSPLYNMSVLADMRMAKINQHASEVLSSKKNILDSCLLLRIWLRHRQLDESIGMFVLTQFVVYLVDTKKLFPNMSIYQIIRTVWLQLSRSDWSKEGITLRQQSDTAPLPVADAHASFPIVFLDETSTLNFCAHLSQAAYEWLRWESTLAVGLLNKKGVNSFAALFITPKPFLLTFDNVVMIDDAQARLQKDKRQLYWLTGAAEKIHQCLAKGLGDRLKLAACRRLPVGSWSVATKPPKDSSRKLAFGFCFNSPAAWEVVNKGPAADSPESVEFRSFWGEMSQLRRFQDGFICEAVHWPASNWAERRLICRRIVSFLLEKRLNLSNSFVYIADQLETALFIPRLEKSVAYGTGEEFTMKALEALDELTKNLRSLEDLPLSIAQVQGVAATFRHAETFPPQPGIPQGRLSLFDKIGDNMLPSVEATPIYLPSLSVLLTLQTSGKWPDDIEAVRRIKAAFYIQLAEKLRVLFDLVVRVFTDHIIVERRGYIFKLVIAYHRDVALLKRFVEPNGIVKYRDNPESLLLQRDQEITPRLAAALRALHAEQPAYSTAVRLAKRWIASHMLLEYLEEEAVEMIVASLFVDSTMYGLPSEEESGAKSSLHDAIDWVGPLTPQVAFFRFLQLVSTYDWTSQPLVINFNNDLTPEVIRDIETSVAAQRAQLKSPLVLVTPYDPSGVAFTRSTPPLPVWSRLMVLAQESLKLLERQLMESDVKTVDVFQAFRPPLDAYNCVIHLCKGAVARRLYTLDSVLDKKVKLHEHQPRKTLSIYDYEPVDRLLDELRLAYADKARFFYDKYGGLLIGVMWIDKAWSTPTEFKVSHVNGSMLVAPSAAGGEKRLAPNLEAICQDFLIMGKGLVESVECGALVWQDSTSRELVERVAKDVLTVGRIMRRHFDRVEKAQGWGRIDGGIATLVPSFNLLSDTLYWDAANRKNGPLPWLSQVDDDDDGPFLTHAKHIRSQHSLLDQKKKKNNKKIMLIGSGSASVVSSRSQPAPVGRPFEYPMSLRI</sequence>